<evidence type="ECO:0000313" key="3">
    <source>
        <dbReference type="EMBL" id="OHA03651.1"/>
    </source>
</evidence>
<evidence type="ECO:0000259" key="2">
    <source>
        <dbReference type="Pfam" id="PF01936"/>
    </source>
</evidence>
<protein>
    <recommendedName>
        <fullName evidence="2">NYN domain-containing protein</fullName>
    </recommendedName>
</protein>
<reference evidence="3 4" key="1">
    <citation type="journal article" date="2016" name="Nat. Commun.">
        <title>Thousands of microbial genomes shed light on interconnected biogeochemical processes in an aquifer system.</title>
        <authorList>
            <person name="Anantharaman K."/>
            <person name="Brown C.T."/>
            <person name="Hug L.A."/>
            <person name="Sharon I."/>
            <person name="Castelle C.J."/>
            <person name="Probst A.J."/>
            <person name="Thomas B.C."/>
            <person name="Singh A."/>
            <person name="Wilkins M.J."/>
            <person name="Karaoz U."/>
            <person name="Brodie E.L."/>
            <person name="Williams K.H."/>
            <person name="Hubbard S.S."/>
            <person name="Banfield J.F."/>
        </authorList>
    </citation>
    <scope>NUCLEOTIDE SEQUENCE [LARGE SCALE GENOMIC DNA]</scope>
</reference>
<dbReference type="GO" id="GO:0004540">
    <property type="term" value="F:RNA nuclease activity"/>
    <property type="evidence" value="ECO:0007669"/>
    <property type="project" value="InterPro"/>
</dbReference>
<proteinExistence type="predicted"/>
<name>A0A1G2KYU5_9BACT</name>
<gene>
    <name evidence="3" type="ORF">A3C92_01090</name>
</gene>
<dbReference type="PANTHER" id="PTHR35458">
    <property type="entry name" value="SLR0755 PROTEIN"/>
    <property type="match status" value="1"/>
</dbReference>
<comment type="caution">
    <text evidence="3">The sequence shown here is derived from an EMBL/GenBank/DDBJ whole genome shotgun (WGS) entry which is preliminary data.</text>
</comment>
<sequence>MATYLFIDGENFKGKIRSVFKDAGKQRPAWHDYDFKGLIDKVLNGIVIDRRVFYFARIKEHQESMEKSRQLIEEQRLLKTHLEQQGFEVILGGRVRGQMEDGKWMRKRVLIFREKGVDVRIAVDMMATACDKKAEEIILGSSDSDLQPAIKEIRERGVKCMYLGFEAQPNKGLSFTTDRTILIRNSEVLEFEKVERKTKQN</sequence>
<dbReference type="AlphaFoldDB" id="A0A1G2KYU5"/>
<feature type="coiled-coil region" evidence="1">
    <location>
        <begin position="58"/>
        <end position="85"/>
    </location>
</feature>
<accession>A0A1G2KYU5</accession>
<dbReference type="Proteomes" id="UP000177177">
    <property type="component" value="Unassembled WGS sequence"/>
</dbReference>
<dbReference type="PANTHER" id="PTHR35458:SF8">
    <property type="entry name" value="SLR0650 PROTEIN"/>
    <property type="match status" value="1"/>
</dbReference>
<evidence type="ECO:0000256" key="1">
    <source>
        <dbReference type="SAM" id="Coils"/>
    </source>
</evidence>
<organism evidence="3 4">
    <name type="scientific">Candidatus Sungbacteria bacterium RIFCSPHIGHO2_02_FULL_53_17</name>
    <dbReference type="NCBI Taxonomy" id="1802275"/>
    <lineage>
        <taxon>Bacteria</taxon>
        <taxon>Candidatus Sungiibacteriota</taxon>
    </lineage>
</organism>
<evidence type="ECO:0000313" key="4">
    <source>
        <dbReference type="Proteomes" id="UP000177177"/>
    </source>
</evidence>
<dbReference type="Pfam" id="PF01936">
    <property type="entry name" value="NYN"/>
    <property type="match status" value="1"/>
</dbReference>
<keyword evidence="1" id="KW-0175">Coiled coil</keyword>
<dbReference type="EMBL" id="MHQN01000014">
    <property type="protein sequence ID" value="OHA03651.1"/>
    <property type="molecule type" value="Genomic_DNA"/>
</dbReference>
<dbReference type="InterPro" id="IPR047140">
    <property type="entry name" value="LabA"/>
</dbReference>
<dbReference type="InterPro" id="IPR021139">
    <property type="entry name" value="NYN"/>
</dbReference>
<dbReference type="Gene3D" id="3.40.50.1010">
    <property type="entry name" value="5'-nuclease"/>
    <property type="match status" value="1"/>
</dbReference>
<feature type="domain" description="NYN" evidence="2">
    <location>
        <begin position="3"/>
        <end position="180"/>
    </location>
</feature>